<organism evidence="2 3">
    <name type="scientific">Daphnia magna</name>
    <dbReference type="NCBI Taxonomy" id="35525"/>
    <lineage>
        <taxon>Eukaryota</taxon>
        <taxon>Metazoa</taxon>
        <taxon>Ecdysozoa</taxon>
        <taxon>Arthropoda</taxon>
        <taxon>Crustacea</taxon>
        <taxon>Branchiopoda</taxon>
        <taxon>Diplostraca</taxon>
        <taxon>Cladocera</taxon>
        <taxon>Anomopoda</taxon>
        <taxon>Daphniidae</taxon>
        <taxon>Daphnia</taxon>
    </lineage>
</organism>
<dbReference type="Proteomes" id="UP000076858">
    <property type="component" value="Unassembled WGS sequence"/>
</dbReference>
<gene>
    <name evidence="2" type="ORF">APZ42_030086</name>
</gene>
<feature type="region of interest" description="Disordered" evidence="1">
    <location>
        <begin position="45"/>
        <end position="105"/>
    </location>
</feature>
<keyword evidence="3" id="KW-1185">Reference proteome</keyword>
<reference evidence="2 3" key="1">
    <citation type="submission" date="2016-03" db="EMBL/GenBank/DDBJ databases">
        <title>EvidentialGene: Evidence-directed Construction of Genes on Genomes.</title>
        <authorList>
            <person name="Gilbert D.G."/>
            <person name="Choi J.-H."/>
            <person name="Mockaitis K."/>
            <person name="Colbourne J."/>
            <person name="Pfrender M."/>
        </authorList>
    </citation>
    <scope>NUCLEOTIDE SEQUENCE [LARGE SCALE GENOMIC DNA]</scope>
    <source>
        <strain evidence="2 3">Xinb3</strain>
        <tissue evidence="2">Complete organism</tissue>
    </source>
</reference>
<protein>
    <submittedName>
        <fullName evidence="2">Uncharacterized protein</fullName>
    </submittedName>
</protein>
<accession>A0A164P2W9</accession>
<comment type="caution">
    <text evidence="2">The sequence shown here is derived from an EMBL/GenBank/DDBJ whole genome shotgun (WGS) entry which is preliminary data.</text>
</comment>
<evidence type="ECO:0000256" key="1">
    <source>
        <dbReference type="SAM" id="MobiDB-lite"/>
    </source>
</evidence>
<feature type="compositionally biased region" description="Basic and acidic residues" evidence="1">
    <location>
        <begin position="57"/>
        <end position="88"/>
    </location>
</feature>
<dbReference type="EMBL" id="LRGB01002722">
    <property type="protein sequence ID" value="KZS06463.1"/>
    <property type="molecule type" value="Genomic_DNA"/>
</dbReference>
<evidence type="ECO:0000313" key="2">
    <source>
        <dbReference type="EMBL" id="KZS06463.1"/>
    </source>
</evidence>
<proteinExistence type="predicted"/>
<sequence>MVSGDSQELDYFTEKMESDDDRIEIILSQMPLLENEEVEVAVFETIMEKEDDEIEEEGGKGSPGHEEKNRKEQRSTEEELREASRGEDESAIEIGNVDEEAENVTEKELLEKKRIIDFEKRKIEQKVREIKEKRNVEEQQKKGAAELLRYRKYPENQDTQLMKEMEKRLTEAKDAAKQ</sequence>
<evidence type="ECO:0000313" key="3">
    <source>
        <dbReference type="Proteomes" id="UP000076858"/>
    </source>
</evidence>
<dbReference type="AlphaFoldDB" id="A0A164P2W9"/>
<name>A0A164P2W9_9CRUS</name>